<keyword evidence="2 4" id="KW-0378">Hydrolase</keyword>
<protein>
    <submittedName>
        <fullName evidence="7">2,6-beta-D-fructofuranosidase</fullName>
    </submittedName>
</protein>
<evidence type="ECO:0000259" key="6">
    <source>
        <dbReference type="Pfam" id="PF08244"/>
    </source>
</evidence>
<dbReference type="AlphaFoldDB" id="A0A2Z3H463"/>
<dbReference type="InterPro" id="IPR013320">
    <property type="entry name" value="ConA-like_dom_sf"/>
</dbReference>
<dbReference type="GO" id="GO:0005737">
    <property type="term" value="C:cytoplasm"/>
    <property type="evidence" value="ECO:0007669"/>
    <property type="project" value="TreeGrafter"/>
</dbReference>
<dbReference type="EMBL" id="CP025958">
    <property type="protein sequence ID" value="AWM40793.1"/>
    <property type="molecule type" value="Genomic_DNA"/>
</dbReference>
<dbReference type="InterPro" id="IPR001362">
    <property type="entry name" value="Glyco_hydro_32"/>
</dbReference>
<dbReference type="GO" id="GO:0004575">
    <property type="term" value="F:sucrose alpha-glucosidase activity"/>
    <property type="evidence" value="ECO:0007669"/>
    <property type="project" value="TreeGrafter"/>
</dbReference>
<keyword evidence="8" id="KW-1185">Reference proteome</keyword>
<evidence type="ECO:0000313" key="8">
    <source>
        <dbReference type="Proteomes" id="UP000245802"/>
    </source>
</evidence>
<proteinExistence type="inferred from homology"/>
<evidence type="ECO:0000256" key="3">
    <source>
        <dbReference type="ARBA" id="ARBA00023295"/>
    </source>
</evidence>
<organism evidence="7 8">
    <name type="scientific">Gemmata obscuriglobus</name>
    <dbReference type="NCBI Taxonomy" id="114"/>
    <lineage>
        <taxon>Bacteria</taxon>
        <taxon>Pseudomonadati</taxon>
        <taxon>Planctomycetota</taxon>
        <taxon>Planctomycetia</taxon>
        <taxon>Gemmatales</taxon>
        <taxon>Gemmataceae</taxon>
        <taxon>Gemmata</taxon>
    </lineage>
</organism>
<name>A0A2Z3H463_9BACT</name>
<evidence type="ECO:0000256" key="4">
    <source>
        <dbReference type="RuleBase" id="RU362110"/>
    </source>
</evidence>
<dbReference type="Pfam" id="PF08244">
    <property type="entry name" value="Glyco_hydro_32C"/>
    <property type="match status" value="1"/>
</dbReference>
<dbReference type="Pfam" id="PF00251">
    <property type="entry name" value="Glyco_hydro_32N"/>
    <property type="match status" value="1"/>
</dbReference>
<dbReference type="InterPro" id="IPR013148">
    <property type="entry name" value="Glyco_hydro_32_N"/>
</dbReference>
<feature type="domain" description="Glycosyl hydrolase family 32 N-terminal" evidence="5">
    <location>
        <begin position="282"/>
        <end position="561"/>
    </location>
</feature>
<accession>A0A2Z3H463</accession>
<keyword evidence="3 4" id="KW-0326">Glycosidase</keyword>
<dbReference type="InterPro" id="IPR013189">
    <property type="entry name" value="Glyco_hydro_32_C"/>
</dbReference>
<dbReference type="CDD" id="cd18622">
    <property type="entry name" value="GH32_Inu-like"/>
    <property type="match status" value="1"/>
</dbReference>
<dbReference type="PANTHER" id="PTHR42800">
    <property type="entry name" value="EXOINULINASE INUD (AFU_ORTHOLOGUE AFUA_5G00480)"/>
    <property type="match status" value="1"/>
</dbReference>
<evidence type="ECO:0000313" key="7">
    <source>
        <dbReference type="EMBL" id="AWM40793.1"/>
    </source>
</evidence>
<dbReference type="PANTHER" id="PTHR42800:SF1">
    <property type="entry name" value="EXOINULINASE INUD (AFU_ORTHOLOGUE AFUA_5G00480)"/>
    <property type="match status" value="1"/>
</dbReference>
<evidence type="ECO:0000259" key="5">
    <source>
        <dbReference type="Pfam" id="PF00251"/>
    </source>
</evidence>
<dbReference type="SUPFAM" id="SSF75005">
    <property type="entry name" value="Arabinanase/levansucrase/invertase"/>
    <property type="match status" value="1"/>
</dbReference>
<dbReference type="SMART" id="SM00640">
    <property type="entry name" value="Glyco_32"/>
    <property type="match status" value="1"/>
</dbReference>
<dbReference type="RefSeq" id="WP_010040158.1">
    <property type="nucleotide sequence ID" value="NZ_CP025958.1"/>
</dbReference>
<dbReference type="Proteomes" id="UP000245802">
    <property type="component" value="Chromosome"/>
</dbReference>
<evidence type="ECO:0000256" key="1">
    <source>
        <dbReference type="ARBA" id="ARBA00009902"/>
    </source>
</evidence>
<comment type="similarity">
    <text evidence="1 4">Belongs to the glycosyl hydrolase 32 family.</text>
</comment>
<feature type="domain" description="Glycosyl hydrolase family 32 C-terminal" evidence="6">
    <location>
        <begin position="639"/>
        <end position="689"/>
    </location>
</feature>
<dbReference type="GO" id="GO:0005987">
    <property type="term" value="P:sucrose catabolic process"/>
    <property type="evidence" value="ECO:0007669"/>
    <property type="project" value="TreeGrafter"/>
</dbReference>
<dbReference type="InterPro" id="IPR023296">
    <property type="entry name" value="Glyco_hydro_beta-prop_sf"/>
</dbReference>
<dbReference type="SUPFAM" id="SSF49899">
    <property type="entry name" value="Concanavalin A-like lectins/glucanases"/>
    <property type="match status" value="1"/>
</dbReference>
<dbReference type="OrthoDB" id="9759709at2"/>
<reference evidence="7 8" key="1">
    <citation type="submission" date="2018-01" db="EMBL/GenBank/DDBJ databases">
        <title>G. obscuriglobus.</title>
        <authorList>
            <person name="Franke J."/>
            <person name="Blomberg W."/>
            <person name="Selmecki A."/>
        </authorList>
    </citation>
    <scope>NUCLEOTIDE SEQUENCE [LARGE SCALE GENOMIC DNA]</scope>
    <source>
        <strain evidence="7 8">DSM 5831</strain>
    </source>
</reference>
<sequence length="708" mass="77724">MRFPLSLLICAALAPPLGAEDRKDVLVADFEGSTYGAGWKTTGTAFGPGPAAGTLPGQMSVSGFLGKGLVNSFLNGDDSTGTLTSPELTIDRKYLNFLVGGGKHPGKTCINLLVGGKVARTATGPNDRPGGSEHLDWHSWDVTEFAGQKAVIEIVDQQKGGWGHINVDHIVLSDTKKQNELLTATLDLTQPYLLLPVKNGAPVRRVRFLVGGAVVREFDIELATDGKGDFRATSDVSAFKGKKLTVEALLPADVKLAGLVDQSPRWADADKIYKEMHRPLFHFTSRTGWLNDPNGLVYADGAWHLFYQHNPFGREWGNMHWGHAVSADLFRWKEEGIALYPRKYGDWAFSGSAVVDKDNTSGWGTKEKPPLVLAYTSTGRGECMASSTDGGRTWTEYDKNPVVKHAGRDPKLIWHEPTKNWVMAVYDEAEKKQWIAFYTSPDLKAWTFASRIEGFFECPDLFQQVVSGKGPRDARSRWVLYGADGKYLLGDFDGKQFKPDFKEKKQLWYGRFYAAQTFDSAPARKGNSPRRVQIGWAQGVSFPGTPFNQQMTVPVELRLLTTPDGPRLAAMPVDELRSLRETAEPVARFKDTDAKEPTVLAENLDAFEVICTASAGRPFVLDLRGTKLSYDPDKNVLTCNGVTAPVDAPAGAFLLHVLVDRGSVEVFADNGRVAMSVAAIPNENNRTVGLGGRLDSGAVWRLKSAWEK</sequence>
<dbReference type="KEGG" id="gog:C1280_29940"/>
<dbReference type="Gene3D" id="2.60.120.560">
    <property type="entry name" value="Exo-inulinase, domain 1"/>
    <property type="match status" value="1"/>
</dbReference>
<evidence type="ECO:0000256" key="2">
    <source>
        <dbReference type="ARBA" id="ARBA00022801"/>
    </source>
</evidence>
<dbReference type="Gene3D" id="2.115.10.20">
    <property type="entry name" value="Glycosyl hydrolase domain, family 43"/>
    <property type="match status" value="1"/>
</dbReference>
<gene>
    <name evidence="7" type="ORF">C1280_29940</name>
</gene>